<dbReference type="EMBL" id="CP029684">
    <property type="protein sequence ID" value="QAS70288.1"/>
    <property type="molecule type" value="Genomic_DNA"/>
</dbReference>
<reference evidence="2" key="2">
    <citation type="submission" date="2019-01" db="EMBL/GenBank/DDBJ databases">
        <title>Oenococcus sicerae UCMA17102.</title>
        <authorList>
            <person name="Cousin F.J."/>
            <person name="Le Guellec R."/>
            <person name="Cretenet M."/>
        </authorList>
    </citation>
    <scope>NUCLEOTIDE SEQUENCE</scope>
    <source>
        <strain evidence="2">UCMA17102</strain>
    </source>
</reference>
<evidence type="ECO:0000256" key="1">
    <source>
        <dbReference type="SAM" id="Phobius"/>
    </source>
</evidence>
<dbReference type="Proteomes" id="UP000286907">
    <property type="component" value="Chromosome"/>
</dbReference>
<feature type="transmembrane region" description="Helical" evidence="1">
    <location>
        <begin position="58"/>
        <end position="85"/>
    </location>
</feature>
<proteinExistence type="predicted"/>
<evidence type="ECO:0000313" key="3">
    <source>
        <dbReference type="EMBL" id="QAS70288.1"/>
    </source>
</evidence>
<dbReference type="EMBL" id="SDWY01000001">
    <property type="protein sequence ID" value="MDN6899600.1"/>
    <property type="molecule type" value="Genomic_DNA"/>
</dbReference>
<keyword evidence="1" id="KW-1133">Transmembrane helix</keyword>
<feature type="transmembrane region" description="Helical" evidence="1">
    <location>
        <begin position="204"/>
        <end position="227"/>
    </location>
</feature>
<reference evidence="3" key="3">
    <citation type="submission" date="2020-01" db="EMBL/GenBank/DDBJ databases">
        <authorList>
            <person name="Cousin F.J."/>
            <person name="Le Guellec R."/>
            <person name="Cretenet M."/>
        </authorList>
    </citation>
    <scope>NUCLEOTIDE SEQUENCE</scope>
    <source>
        <strain evidence="3">UCMA 15228</strain>
    </source>
</reference>
<dbReference type="PANTHER" id="PTHR40076:SF1">
    <property type="entry name" value="MEMBRANE PROTEIN"/>
    <property type="match status" value="1"/>
</dbReference>
<sequence length="246" mass="27812">MAFKGGNILQRSILKGEAKKLLTEHFFFFFLVFLPILLLEIVSYLSDPQESLPNMSNWFWIGLAADIISGFLLDGVMLFAIDLFRAKAAFDSPFAKAFTIFSKAEYVIADFLISLLSGFFIFCWMLLLIVPGLIKSLSYSQAFFIYRDQLDKGERISYLQAITASRKLMDGHKAEYFVMSLSFIGWIFLFSIPLGIANVQNAPLLLKIICGLIAVVATVWFIAYYHLSFANFYKTLAAENSGETND</sequence>
<evidence type="ECO:0000313" key="5">
    <source>
        <dbReference type="Proteomes" id="UP001167919"/>
    </source>
</evidence>
<dbReference type="Pfam" id="PF06161">
    <property type="entry name" value="DUF975"/>
    <property type="match status" value="1"/>
</dbReference>
<dbReference type="InterPro" id="IPR010380">
    <property type="entry name" value="DUF975"/>
</dbReference>
<organism evidence="2 5">
    <name type="scientific">Oenococcus sicerae</name>
    <dbReference type="NCBI Taxonomy" id="2203724"/>
    <lineage>
        <taxon>Bacteria</taxon>
        <taxon>Bacillati</taxon>
        <taxon>Bacillota</taxon>
        <taxon>Bacilli</taxon>
        <taxon>Lactobacillales</taxon>
        <taxon>Lactobacillaceae</taxon>
        <taxon>Oenococcus</taxon>
    </lineage>
</organism>
<evidence type="ECO:0000313" key="2">
    <source>
        <dbReference type="EMBL" id="MDN6899600.1"/>
    </source>
</evidence>
<accession>A0AAJ1R996</accession>
<feature type="transmembrane region" description="Helical" evidence="1">
    <location>
        <begin position="176"/>
        <end position="197"/>
    </location>
</feature>
<name>A0AAJ1R996_9LACO</name>
<dbReference type="Proteomes" id="UP001167919">
    <property type="component" value="Unassembled WGS sequence"/>
</dbReference>
<protein>
    <submittedName>
        <fullName evidence="2">DUF975 family protein</fullName>
    </submittedName>
</protein>
<feature type="transmembrane region" description="Helical" evidence="1">
    <location>
        <begin position="21"/>
        <end position="46"/>
    </location>
</feature>
<keyword evidence="4" id="KW-1185">Reference proteome</keyword>
<keyword evidence="1" id="KW-0812">Transmembrane</keyword>
<dbReference type="AlphaFoldDB" id="A0AAJ1R996"/>
<gene>
    <name evidence="3" type="ORF">DLJ48_07020</name>
    <name evidence="2" type="ORF">EVC35_01070</name>
</gene>
<reference evidence="3 4" key="1">
    <citation type="journal article" date="2019" name="Syst. Appl. Microbiol.">
        <title>Oenococcus sicerae sp. nov., isolated from French cider.</title>
        <authorList>
            <person name="Cousin F.J."/>
            <person name="Le Guellec R."/>
            <person name="Chagnot C."/>
            <person name="Goux D."/>
            <person name="Dalmasso M."/>
            <person name="Laplace J.M."/>
            <person name="Cretenet M."/>
        </authorList>
    </citation>
    <scope>NUCLEOTIDE SEQUENCE [LARGE SCALE GENOMIC DNA]</scope>
    <source>
        <strain evidence="3 4">UCMA 15228</strain>
    </source>
</reference>
<dbReference type="PANTHER" id="PTHR40076">
    <property type="entry name" value="MEMBRANE PROTEIN-RELATED"/>
    <property type="match status" value="1"/>
</dbReference>
<keyword evidence="1" id="KW-0472">Membrane</keyword>
<dbReference type="RefSeq" id="WP_128686755.1">
    <property type="nucleotide sequence ID" value="NZ_CP029684.2"/>
</dbReference>
<feature type="transmembrane region" description="Helical" evidence="1">
    <location>
        <begin position="106"/>
        <end position="134"/>
    </location>
</feature>
<evidence type="ECO:0000313" key="4">
    <source>
        <dbReference type="Proteomes" id="UP000286907"/>
    </source>
</evidence>